<reference evidence="11" key="1">
    <citation type="journal article" date="2013" name="BMC Microbiol.">
        <title>Taxonomy and evolution of bacteriochlorophyll a-containing members of the OM60/NOR5 clade of marine gammaproteobacteria: description of Luminiphilus syltensis gen. nov., sp. nov., reclassification of Haliea rubra as Pseudohaliea rubra gen. nov., comb. nov., and emendation of Chromatocurvus halotolerans.</title>
        <authorList>
            <person name="Spring S."/>
            <person name="Riedel T."/>
            <person name="Sproer C."/>
            <person name="Yan S."/>
            <person name="Harder J."/>
            <person name="Fuchs B.M."/>
        </authorList>
    </citation>
    <scope>NUCLEOTIDE SEQUENCE [LARGE SCALE GENOMIC DNA]</scope>
    <source>
        <strain evidence="11">NOR51-B</strain>
    </source>
</reference>
<evidence type="ECO:0000256" key="5">
    <source>
        <dbReference type="ARBA" id="ARBA00031248"/>
    </source>
</evidence>
<keyword evidence="4 10" id="KW-0378">Hydrolase</keyword>
<dbReference type="Gene3D" id="3.60.21.10">
    <property type="match status" value="1"/>
</dbReference>
<dbReference type="PIRSF" id="PIRSF000903">
    <property type="entry name" value="B5n-ttraPtase_sm"/>
    <property type="match status" value="1"/>
</dbReference>
<protein>
    <recommendedName>
        <fullName evidence="3">bis(5'-nucleosyl)-tetraphosphatase (symmetrical)</fullName>
        <ecNumber evidence="3">3.6.1.41</ecNumber>
    </recommendedName>
    <alternativeName>
        <fullName evidence="6">Ap4A hydrolase</fullName>
    </alternativeName>
    <alternativeName>
        <fullName evidence="5">Diadenosine 5',5'''-P1,P4-tetraphosphate pyrophosphohydrolase</fullName>
    </alternativeName>
    <alternativeName>
        <fullName evidence="7">Diadenosine tetraphosphatase</fullName>
    </alternativeName>
</protein>
<evidence type="ECO:0000256" key="3">
    <source>
        <dbReference type="ARBA" id="ARBA00012506"/>
    </source>
</evidence>
<comment type="catalytic activity">
    <reaction evidence="8">
        <text>P(1),P(4)-bis(5'-adenosyl) tetraphosphate + H2O = 2 ADP + 2 H(+)</text>
        <dbReference type="Rhea" id="RHEA:24252"/>
        <dbReference type="ChEBI" id="CHEBI:15377"/>
        <dbReference type="ChEBI" id="CHEBI:15378"/>
        <dbReference type="ChEBI" id="CHEBI:58141"/>
        <dbReference type="ChEBI" id="CHEBI:456216"/>
        <dbReference type="EC" id="3.6.1.41"/>
    </reaction>
</comment>
<dbReference type="STRING" id="565045.NOR51B_2457"/>
<accession>B8KVX8</accession>
<evidence type="ECO:0000256" key="7">
    <source>
        <dbReference type="ARBA" id="ARBA00033210"/>
    </source>
</evidence>
<proteinExistence type="inferred from homology"/>
<dbReference type="NCBIfam" id="NF001204">
    <property type="entry name" value="PRK00166.1"/>
    <property type="match status" value="1"/>
</dbReference>
<dbReference type="InterPro" id="IPR004843">
    <property type="entry name" value="Calcineurin-like_PHP"/>
</dbReference>
<feature type="domain" description="Calcineurin-like phosphoesterase" evidence="9">
    <location>
        <begin position="4"/>
        <end position="133"/>
    </location>
</feature>
<dbReference type="EC" id="3.6.1.41" evidence="3"/>
<evidence type="ECO:0000256" key="8">
    <source>
        <dbReference type="ARBA" id="ARBA00049417"/>
    </source>
</evidence>
<dbReference type="PANTHER" id="PTHR40942:SF4">
    <property type="entry name" value="CYTOCHROME C5"/>
    <property type="match status" value="1"/>
</dbReference>
<comment type="similarity">
    <text evidence="2">Belongs to the Ap4A hydrolase family.</text>
</comment>
<dbReference type="EMBL" id="DS999411">
    <property type="protein sequence ID" value="EED36505.1"/>
    <property type="molecule type" value="Genomic_DNA"/>
</dbReference>
<dbReference type="Proteomes" id="UP000004699">
    <property type="component" value="Unassembled WGS sequence"/>
</dbReference>
<dbReference type="AlphaFoldDB" id="B8KVX8"/>
<name>B8KVX8_9GAMM</name>
<dbReference type="InterPro" id="IPR029052">
    <property type="entry name" value="Metallo-depent_PP-like"/>
</dbReference>
<dbReference type="OrthoDB" id="9807890at2"/>
<evidence type="ECO:0000256" key="4">
    <source>
        <dbReference type="ARBA" id="ARBA00022801"/>
    </source>
</evidence>
<evidence type="ECO:0000313" key="11">
    <source>
        <dbReference type="Proteomes" id="UP000004699"/>
    </source>
</evidence>
<organism evidence="10 11">
    <name type="scientific">Luminiphilus syltensis NOR5-1B</name>
    <dbReference type="NCBI Taxonomy" id="565045"/>
    <lineage>
        <taxon>Bacteria</taxon>
        <taxon>Pseudomonadati</taxon>
        <taxon>Pseudomonadota</taxon>
        <taxon>Gammaproteobacteria</taxon>
        <taxon>Cellvibrionales</taxon>
        <taxon>Halieaceae</taxon>
        <taxon>Luminiphilus</taxon>
    </lineage>
</organism>
<dbReference type="Pfam" id="PF00149">
    <property type="entry name" value="Metallophos"/>
    <property type="match status" value="1"/>
</dbReference>
<dbReference type="CDD" id="cd07422">
    <property type="entry name" value="MPP_ApaH"/>
    <property type="match status" value="1"/>
</dbReference>
<gene>
    <name evidence="10" type="ORF">NOR51B_2457</name>
</gene>
<dbReference type="PANTHER" id="PTHR40942">
    <property type="match status" value="1"/>
</dbReference>
<dbReference type="RefSeq" id="WP_009021248.1">
    <property type="nucleotide sequence ID" value="NZ_DS999411.1"/>
</dbReference>
<evidence type="ECO:0000313" key="10">
    <source>
        <dbReference type="EMBL" id="EED36505.1"/>
    </source>
</evidence>
<evidence type="ECO:0000256" key="6">
    <source>
        <dbReference type="ARBA" id="ARBA00032248"/>
    </source>
</evidence>
<dbReference type="InterPro" id="IPR004617">
    <property type="entry name" value="ApaH"/>
</dbReference>
<dbReference type="SUPFAM" id="SSF56300">
    <property type="entry name" value="Metallo-dependent phosphatases"/>
    <property type="match status" value="1"/>
</dbReference>
<dbReference type="NCBIfam" id="TIGR00668">
    <property type="entry name" value="apaH"/>
    <property type="match status" value="1"/>
</dbReference>
<dbReference type="GO" id="GO:0008803">
    <property type="term" value="F:bis(5'-nucleosyl)-tetraphosphatase (symmetrical) activity"/>
    <property type="evidence" value="ECO:0007669"/>
    <property type="project" value="UniProtKB-EC"/>
</dbReference>
<dbReference type="eggNOG" id="COG0639">
    <property type="taxonomic scope" value="Bacteria"/>
</dbReference>
<evidence type="ECO:0000256" key="1">
    <source>
        <dbReference type="ARBA" id="ARBA00003413"/>
    </source>
</evidence>
<dbReference type="HOGENOM" id="CLU_056184_2_0_6"/>
<sequence length="281" mass="31455">MTHYAVGDIQGCLRPLKKLLKQVGFNPKKDHLWSTGDLVNRGPENLASLRWFHDHRDSVTVVLGNHDLHLLAIAANSATHGRSDNLQDILDAPDRDTLLHWLRHQPLLHRGSLPITNEQQTYGAGILVHAGIPPVWTSEQAAEHAREVETVLRGPDYRQFLKAMYGNEPYVWSDHLKGMARLRVITNYLTRMRYCSRRAKLDFVSKEATPRVGALSGKTVNAWFAQPNKLEADECVVFGHWAALSGVTQDHQFIGLDTGCVWGGCMTLMNLQTGARHTAAC</sequence>
<evidence type="ECO:0000256" key="2">
    <source>
        <dbReference type="ARBA" id="ARBA00005419"/>
    </source>
</evidence>
<comment type="function">
    <text evidence="1">Hydrolyzes diadenosine 5',5'''-P1,P4-tetraphosphate to yield ADP.</text>
</comment>
<keyword evidence="11" id="KW-1185">Reference proteome</keyword>
<evidence type="ECO:0000259" key="9">
    <source>
        <dbReference type="Pfam" id="PF00149"/>
    </source>
</evidence>